<dbReference type="AlphaFoldDB" id="A0A8X6XNY9"/>
<dbReference type="Proteomes" id="UP000886998">
    <property type="component" value="Unassembled WGS sequence"/>
</dbReference>
<dbReference type="EMBL" id="BMAV01010723">
    <property type="protein sequence ID" value="GFY56035.1"/>
    <property type="molecule type" value="Genomic_DNA"/>
</dbReference>
<proteinExistence type="predicted"/>
<sequence>MMEETKFKIIGNIGELNLSNCNINSMKIDINCPLDLEYELYLTLPEISKILYGKFSLNNLLPNDDICIDNDQCTFSLNVSQWKTFQLPIIIKDFVVSKKSLWALGEDFYVDISSQLDPVLEKEAGKEIKEDFMDTEFDQFDFETMVEIPPTQKYKPESEKFCIKCCLFDSSIIICSKDLQTLTWQLDVILSTKNSFFQGQNSQSSQLISYPLISFPLTYSQSFSGEYLFSKVKNDSLRPVITFLQCDKSSDLGNTNKVQSNIFDKLLKGFPSSSSNCICLVGHPEGKLLYCLCSLNINEQHLVVDTQLEVLHDIKQPIAGIHFLKGSHYIEGNGLLIIGALGKVIYITAERLFTNPLVVNIKKELFYVTTLYLLANVKKYVLFKESIIYTSDKGELWISEFSKQEKCNSQKERELKFAQNNLTSHRFVSMTLLDEVKGIFLLVTQCGDIYLSIYSKKDYHDNAIVSLPPLMNEVMHQSSVLHSLNSVSRKQRDFFSAVSKFASLKYNGVQEFSATYSVIDIDEEPQKFIISISIKSTEKFDPNFWFVTASLYNFYQKDSVVASKTVLFVSDQTIVLEVEKLLLCSLHNSPFPLYVEVGLFLTLPENLMCEDIFSLIANQLPLYLKIKTFMLNELYVLKEKSQSCLQKTVGCKKSPKNILQSICCKNLKTAIADVLHIFPMNLIHYPQEFTICLSPKKAQIDKTTESFLIEKILTTIQNRNKLMNISQLNYLHCNDQDVSLNVSNNGDGTYITVHSKSFTLLSGLRMAMMELLLNIQNVSTSSDSKYVSIPAIVHKESEVRLFSILLFFK</sequence>
<protein>
    <submittedName>
        <fullName evidence="1">Uncharacterized protein</fullName>
    </submittedName>
</protein>
<reference evidence="1" key="1">
    <citation type="submission" date="2020-08" db="EMBL/GenBank/DDBJ databases">
        <title>Multicomponent nature underlies the extraordinary mechanical properties of spider dragline silk.</title>
        <authorList>
            <person name="Kono N."/>
            <person name="Nakamura H."/>
            <person name="Mori M."/>
            <person name="Yoshida Y."/>
            <person name="Ohtoshi R."/>
            <person name="Malay A.D."/>
            <person name="Moran D.A.P."/>
            <person name="Tomita M."/>
            <person name="Numata K."/>
            <person name="Arakawa K."/>
        </authorList>
    </citation>
    <scope>NUCLEOTIDE SEQUENCE</scope>
</reference>
<comment type="caution">
    <text evidence="1">The sequence shown here is derived from an EMBL/GenBank/DDBJ whole genome shotgun (WGS) entry which is preliminary data.</text>
</comment>
<dbReference type="OrthoDB" id="6424097at2759"/>
<keyword evidence="2" id="KW-1185">Reference proteome</keyword>
<evidence type="ECO:0000313" key="1">
    <source>
        <dbReference type="EMBL" id="GFY56035.1"/>
    </source>
</evidence>
<organism evidence="1 2">
    <name type="scientific">Trichonephila inaurata madagascariensis</name>
    <dbReference type="NCBI Taxonomy" id="2747483"/>
    <lineage>
        <taxon>Eukaryota</taxon>
        <taxon>Metazoa</taxon>
        <taxon>Ecdysozoa</taxon>
        <taxon>Arthropoda</taxon>
        <taxon>Chelicerata</taxon>
        <taxon>Arachnida</taxon>
        <taxon>Araneae</taxon>
        <taxon>Araneomorphae</taxon>
        <taxon>Entelegynae</taxon>
        <taxon>Araneoidea</taxon>
        <taxon>Nephilidae</taxon>
        <taxon>Trichonephila</taxon>
        <taxon>Trichonephila inaurata</taxon>
    </lineage>
</organism>
<gene>
    <name evidence="1" type="primary">AVEN_258451_1</name>
    <name evidence="1" type="ORF">TNIN_301121</name>
</gene>
<accession>A0A8X6XNY9</accession>
<name>A0A8X6XNY9_9ARAC</name>
<evidence type="ECO:0000313" key="2">
    <source>
        <dbReference type="Proteomes" id="UP000886998"/>
    </source>
</evidence>